<dbReference type="EMBL" id="KV921908">
    <property type="protein sequence ID" value="ORE07224.1"/>
    <property type="molecule type" value="Genomic_DNA"/>
</dbReference>
<evidence type="ECO:0000256" key="1">
    <source>
        <dbReference type="SAM" id="Coils"/>
    </source>
</evidence>
<dbReference type="VEuPathDB" id="FungiDB:BCV72DRAFT_111790"/>
<feature type="coiled-coil region" evidence="1">
    <location>
        <begin position="3"/>
        <end position="188"/>
    </location>
</feature>
<gene>
    <name evidence="2" type="ORF">BCV72DRAFT_111790</name>
</gene>
<sequence length="215" mass="25442">MSTAKLLETIANLRLEKDQLLKEKEERDQEIEMLEDMNKKLVHLLGVKSEGGVDLETIQAELHKRDEYIEELKENVTKMQQENTLLLEKNEQIRSDYEDQIYQLTEQNKDKDKKMAALEGRHKDLKRTFRFVREQLKLKEKEAKDWNEHKALGCLADLNSVQDMINKLDDLLIQKREYTATIDSQKQAFKAVVKQFTEMTIRCEAELRLGRQGRY</sequence>
<evidence type="ECO:0000313" key="2">
    <source>
        <dbReference type="EMBL" id="ORE07224.1"/>
    </source>
</evidence>
<organism evidence="2">
    <name type="scientific">Rhizopus microsporus var. microsporus</name>
    <dbReference type="NCBI Taxonomy" id="86635"/>
    <lineage>
        <taxon>Eukaryota</taxon>
        <taxon>Fungi</taxon>
        <taxon>Fungi incertae sedis</taxon>
        <taxon>Mucoromycota</taxon>
        <taxon>Mucoromycotina</taxon>
        <taxon>Mucoromycetes</taxon>
        <taxon>Mucorales</taxon>
        <taxon>Mucorineae</taxon>
        <taxon>Rhizopodaceae</taxon>
        <taxon>Rhizopus</taxon>
    </lineage>
</organism>
<dbReference type="OrthoDB" id="74178at2759"/>
<name>A0A1X0R5D9_RHIZD</name>
<proteinExistence type="predicted"/>
<reference evidence="2" key="1">
    <citation type="journal article" date="2016" name="Proc. Natl. Acad. Sci. U.S.A.">
        <title>Lipid metabolic changes in an early divergent fungus govern the establishment of a mutualistic symbiosis with endobacteria.</title>
        <authorList>
            <person name="Lastovetsky O.A."/>
            <person name="Gaspar M.L."/>
            <person name="Mondo S.J."/>
            <person name="LaButti K.M."/>
            <person name="Sandor L."/>
            <person name="Grigoriev I.V."/>
            <person name="Henry S.A."/>
            <person name="Pawlowska T.E."/>
        </authorList>
    </citation>
    <scope>NUCLEOTIDE SEQUENCE [LARGE SCALE GENOMIC DNA]</scope>
    <source>
        <strain evidence="2">ATCC 52814</strain>
    </source>
</reference>
<accession>A0A1X0R5D9</accession>
<protein>
    <submittedName>
        <fullName evidence="2">Uncharacterized protein</fullName>
    </submittedName>
</protein>
<keyword evidence="1" id="KW-0175">Coiled coil</keyword>
<dbReference type="AlphaFoldDB" id="A0A1X0R5D9"/>
<dbReference type="Proteomes" id="UP000242414">
    <property type="component" value="Unassembled WGS sequence"/>
</dbReference>